<comment type="caution">
    <text evidence="4">The sequence shown here is derived from an EMBL/GenBank/DDBJ whole genome shotgun (WGS) entry which is preliminary data.</text>
</comment>
<reference evidence="4" key="1">
    <citation type="journal article" date="2022" name="bioRxiv">
        <title>Genomics of Preaxostyla Flagellates Illuminates Evolutionary Transitions and the Path Towards Mitochondrial Loss.</title>
        <authorList>
            <person name="Novak L.V.F."/>
            <person name="Treitli S.C."/>
            <person name="Pyrih J."/>
            <person name="Halakuc P."/>
            <person name="Pipaliya S.V."/>
            <person name="Vacek V."/>
            <person name="Brzon O."/>
            <person name="Soukal P."/>
            <person name="Eme L."/>
            <person name="Dacks J.B."/>
            <person name="Karnkowska A."/>
            <person name="Elias M."/>
            <person name="Hampl V."/>
        </authorList>
    </citation>
    <scope>NUCLEOTIDE SEQUENCE</scope>
    <source>
        <strain evidence="4">RCP-MX</strain>
    </source>
</reference>
<keyword evidence="3" id="KW-0862">Zinc</keyword>
<keyword evidence="5" id="KW-1185">Reference proteome</keyword>
<protein>
    <submittedName>
        <fullName evidence="4">Uncharacterized protein</fullName>
    </submittedName>
</protein>
<evidence type="ECO:0000313" key="4">
    <source>
        <dbReference type="EMBL" id="KAJ4457013.1"/>
    </source>
</evidence>
<dbReference type="EMBL" id="JAPMOS010000056">
    <property type="protein sequence ID" value="KAJ4457013.1"/>
    <property type="molecule type" value="Genomic_DNA"/>
</dbReference>
<gene>
    <name evidence="4" type="ORF">PAPYR_7657</name>
</gene>
<evidence type="ECO:0000256" key="1">
    <source>
        <dbReference type="ARBA" id="ARBA00022723"/>
    </source>
</evidence>
<keyword evidence="2" id="KW-0863">Zinc-finger</keyword>
<dbReference type="Proteomes" id="UP001141327">
    <property type="component" value="Unassembled WGS sequence"/>
</dbReference>
<name>A0ABQ8UE07_9EUKA</name>
<sequence>MFADMAPRRSGSKDANVQIKSRIISPYPGVEFRATLCSLTRSGDVHESWVLPLVRLQPDEGGVFIFVWKCRRDGPTRAGPSLCTNEGHLAGGRDDDRTEYRPARILVQAVREGDISRAYTRFEALACSVCEKRITTEEWWHCNQCDRFDLCDHRAAHPPDHKPDHPMTRSCIERCRPILTQQLDQEMVAAVVGNGPERPYPVLFGDPLITVEPFYERRYNRWELNKLEVRLSKEKLREAIEGRPGRTDPGGKGGCAIM</sequence>
<proteinExistence type="predicted"/>
<dbReference type="SUPFAM" id="SSF57850">
    <property type="entry name" value="RING/U-box"/>
    <property type="match status" value="1"/>
</dbReference>
<accession>A0ABQ8UE07</accession>
<keyword evidence="1" id="KW-0479">Metal-binding</keyword>
<organism evidence="4 5">
    <name type="scientific">Paratrimastix pyriformis</name>
    <dbReference type="NCBI Taxonomy" id="342808"/>
    <lineage>
        <taxon>Eukaryota</taxon>
        <taxon>Metamonada</taxon>
        <taxon>Preaxostyla</taxon>
        <taxon>Paratrimastigidae</taxon>
        <taxon>Paratrimastix</taxon>
    </lineage>
</organism>
<dbReference type="Gene3D" id="3.30.60.90">
    <property type="match status" value="1"/>
</dbReference>
<dbReference type="InterPro" id="IPR043145">
    <property type="entry name" value="Znf_ZZ_sf"/>
</dbReference>
<evidence type="ECO:0000313" key="5">
    <source>
        <dbReference type="Proteomes" id="UP001141327"/>
    </source>
</evidence>
<evidence type="ECO:0000256" key="3">
    <source>
        <dbReference type="ARBA" id="ARBA00022833"/>
    </source>
</evidence>
<evidence type="ECO:0000256" key="2">
    <source>
        <dbReference type="ARBA" id="ARBA00022771"/>
    </source>
</evidence>